<keyword evidence="8" id="KW-1185">Reference proteome</keyword>
<dbReference type="GO" id="GO:0006357">
    <property type="term" value="P:regulation of transcription by RNA polymerase II"/>
    <property type="evidence" value="ECO:0007669"/>
    <property type="project" value="TreeGrafter"/>
</dbReference>
<feature type="compositionally biased region" description="Acidic residues" evidence="4">
    <location>
        <begin position="279"/>
        <end position="290"/>
    </location>
</feature>
<dbReference type="PANTHER" id="PTHR16089">
    <property type="entry name" value="REST COREPRESSOR COREST PROTEIN-RELATED"/>
    <property type="match status" value="1"/>
</dbReference>
<feature type="compositionally biased region" description="Polar residues" evidence="4">
    <location>
        <begin position="590"/>
        <end position="602"/>
    </location>
</feature>
<gene>
    <name evidence="7" type="ORF">SEMRO_1421_G271200.1</name>
</gene>
<feature type="region of interest" description="Disordered" evidence="4">
    <location>
        <begin position="1"/>
        <end position="77"/>
    </location>
</feature>
<feature type="domain" description="ELM2" evidence="6">
    <location>
        <begin position="342"/>
        <end position="476"/>
    </location>
</feature>
<evidence type="ECO:0000256" key="3">
    <source>
        <dbReference type="ARBA" id="ARBA00023242"/>
    </source>
</evidence>
<proteinExistence type="predicted"/>
<protein>
    <submittedName>
        <fullName evidence="7">Mesoderm induction early response 1</fullName>
    </submittedName>
</protein>
<evidence type="ECO:0000313" key="7">
    <source>
        <dbReference type="EMBL" id="CAB9523474.1"/>
    </source>
</evidence>
<reference evidence="7" key="1">
    <citation type="submission" date="2020-06" db="EMBL/GenBank/DDBJ databases">
        <authorList>
            <consortium name="Plant Systems Biology data submission"/>
        </authorList>
    </citation>
    <scope>NUCLEOTIDE SEQUENCE</scope>
    <source>
        <strain evidence="7">D6</strain>
    </source>
</reference>
<feature type="compositionally biased region" description="Acidic residues" evidence="4">
    <location>
        <begin position="50"/>
        <end position="63"/>
    </location>
</feature>
<dbReference type="GO" id="GO:0003714">
    <property type="term" value="F:transcription corepressor activity"/>
    <property type="evidence" value="ECO:0007669"/>
    <property type="project" value="TreeGrafter"/>
</dbReference>
<dbReference type="OrthoDB" id="45238at2759"/>
<keyword evidence="1" id="KW-0805">Transcription regulation</keyword>
<keyword evidence="3" id="KW-0539">Nucleus</keyword>
<feature type="compositionally biased region" description="Acidic residues" evidence="4">
    <location>
        <begin position="249"/>
        <end position="259"/>
    </location>
</feature>
<keyword evidence="2" id="KW-0804">Transcription</keyword>
<dbReference type="AlphaFoldDB" id="A0A9N8EQM1"/>
<dbReference type="InterPro" id="IPR000949">
    <property type="entry name" value="ELM2_dom"/>
</dbReference>
<dbReference type="EMBL" id="CAICTM010001419">
    <property type="protein sequence ID" value="CAB9523474.1"/>
    <property type="molecule type" value="Genomic_DNA"/>
</dbReference>
<dbReference type="GO" id="GO:0000118">
    <property type="term" value="C:histone deacetylase complex"/>
    <property type="evidence" value="ECO:0007669"/>
    <property type="project" value="TreeGrafter"/>
</dbReference>
<feature type="region of interest" description="Disordered" evidence="4">
    <location>
        <begin position="559"/>
        <end position="608"/>
    </location>
</feature>
<dbReference type="Pfam" id="PF01448">
    <property type="entry name" value="ELM2"/>
    <property type="match status" value="1"/>
</dbReference>
<feature type="domain" description="BAH" evidence="5">
    <location>
        <begin position="94"/>
        <end position="253"/>
    </location>
</feature>
<dbReference type="Proteomes" id="UP001153069">
    <property type="component" value="Unassembled WGS sequence"/>
</dbReference>
<evidence type="ECO:0000259" key="6">
    <source>
        <dbReference type="PROSITE" id="PS51156"/>
    </source>
</evidence>
<dbReference type="GO" id="GO:0003682">
    <property type="term" value="F:chromatin binding"/>
    <property type="evidence" value="ECO:0007669"/>
    <property type="project" value="InterPro"/>
</dbReference>
<dbReference type="PANTHER" id="PTHR16089:SF40">
    <property type="entry name" value="SUPPRESSOR OF ACTIVATED EGL-4 PROTEIN 1"/>
    <property type="match status" value="1"/>
</dbReference>
<evidence type="ECO:0000259" key="5">
    <source>
        <dbReference type="PROSITE" id="PS51038"/>
    </source>
</evidence>
<name>A0A9N8EQM1_9STRA</name>
<comment type="caution">
    <text evidence="7">The sequence shown here is derived from an EMBL/GenBank/DDBJ whole genome shotgun (WGS) entry which is preliminary data.</text>
</comment>
<dbReference type="PROSITE" id="PS51038">
    <property type="entry name" value="BAH"/>
    <property type="match status" value="1"/>
</dbReference>
<sequence length="675" mass="76134">MPDPTDTTKKHQKDGNTEGEKLDEKNADKMEVDDAEKEEGKTGTDTDSGEKEEDEEGPSDDEDEYHHKWLDKGKQRSGRTEYESVLVTINTTTFRVNRNDFVLLWSDQGEDDQKENEKEEGKKESVEEIWQSAGCAKVEAMWEEPAKSGRMQAMFQARWFLRKQDLSRILDGDEVVGDLTLKRLMNRMQPREVVESLEVDNYFFGVCGGPARIFFRDPPTKDEDKEKQNPLPNDAFMCRYALKKLEDLSEQTDGESAADDDPRKKAKRRLQVVPYEADSSGDENDDDGDPNDISNQEKNSKKRRRSDSESDTMDEPSSGQEGSSSDDESKVVQGEGTLTSQGKIRVGPKFQVPVPAFDANVKVSSRTRNPTLVWSASKSPSEESLKEYFEKAAAILTPFAKQQLLVAGAEPFASRPFAQTDKDKRWEVSFVSTAAALAALPAESMYRECDSDALLKNLVDQNYDVEAAVGMVSASPRDFLSRWTLAEREGFDGAFRNHGGSLRSVATSLSSLSSDKTHRQIIDYYYRFKIPGQFQRYREKMREQAVRMSELLETKRFQENREVQVSRQQGDGSATGEPENKIQGGEKGSESANWSDTGTGDVSQAVEGRRSDAKQLLLDIQRELGKDKMAEVGGAIISLNQGSEVESKEALLRILKNHPQLHQRLVEFLPRRFWK</sequence>
<evidence type="ECO:0000256" key="4">
    <source>
        <dbReference type="SAM" id="MobiDB-lite"/>
    </source>
</evidence>
<dbReference type="InterPro" id="IPR001025">
    <property type="entry name" value="BAH_dom"/>
</dbReference>
<feature type="region of interest" description="Disordered" evidence="4">
    <location>
        <begin position="249"/>
        <end position="344"/>
    </location>
</feature>
<evidence type="ECO:0000313" key="8">
    <source>
        <dbReference type="Proteomes" id="UP001153069"/>
    </source>
</evidence>
<dbReference type="InterPro" id="IPR051066">
    <property type="entry name" value="Trans_reg/Corepressor"/>
</dbReference>
<evidence type="ECO:0000256" key="1">
    <source>
        <dbReference type="ARBA" id="ARBA00023015"/>
    </source>
</evidence>
<dbReference type="PROSITE" id="PS51156">
    <property type="entry name" value="ELM2"/>
    <property type="match status" value="1"/>
</dbReference>
<feature type="compositionally biased region" description="Basic and acidic residues" evidence="4">
    <location>
        <begin position="64"/>
        <end position="77"/>
    </location>
</feature>
<organism evidence="7 8">
    <name type="scientific">Seminavis robusta</name>
    <dbReference type="NCBI Taxonomy" id="568900"/>
    <lineage>
        <taxon>Eukaryota</taxon>
        <taxon>Sar</taxon>
        <taxon>Stramenopiles</taxon>
        <taxon>Ochrophyta</taxon>
        <taxon>Bacillariophyta</taxon>
        <taxon>Bacillariophyceae</taxon>
        <taxon>Bacillariophycidae</taxon>
        <taxon>Naviculales</taxon>
        <taxon>Naviculaceae</taxon>
        <taxon>Seminavis</taxon>
    </lineage>
</organism>
<evidence type="ECO:0000256" key="2">
    <source>
        <dbReference type="ARBA" id="ARBA00023163"/>
    </source>
</evidence>
<accession>A0A9N8EQM1</accession>
<feature type="compositionally biased region" description="Basic and acidic residues" evidence="4">
    <location>
        <begin position="1"/>
        <end position="44"/>
    </location>
</feature>
<dbReference type="GO" id="GO:0005667">
    <property type="term" value="C:transcription regulator complex"/>
    <property type="evidence" value="ECO:0007669"/>
    <property type="project" value="TreeGrafter"/>
</dbReference>